<dbReference type="PANTHER" id="PTHR43649:SF17">
    <property type="entry name" value="ABC TRANSPORTER SOLUTE BINDING PROTEIN-SUGAR TRANSPORT"/>
    <property type="match status" value="1"/>
</dbReference>
<dbReference type="InterPro" id="IPR006059">
    <property type="entry name" value="SBP"/>
</dbReference>
<evidence type="ECO:0000259" key="2">
    <source>
        <dbReference type="Pfam" id="PF12010"/>
    </source>
</evidence>
<dbReference type="AlphaFoldDB" id="A0A6L5YKE1"/>
<accession>A0A6L5YKE1</accession>
<dbReference type="Gene3D" id="3.40.190.10">
    <property type="entry name" value="Periplasmic binding protein-like II"/>
    <property type="match status" value="2"/>
</dbReference>
<dbReference type="Proteomes" id="UP000476055">
    <property type="component" value="Unassembled WGS sequence"/>
</dbReference>
<name>A0A6L5YKE1_9FIRM</name>
<proteinExistence type="predicted"/>
<feature type="signal peptide" evidence="1">
    <location>
        <begin position="1"/>
        <end position="21"/>
    </location>
</feature>
<evidence type="ECO:0000313" key="3">
    <source>
        <dbReference type="EMBL" id="MST58894.1"/>
    </source>
</evidence>
<organism evidence="3 4">
    <name type="scientific">Waltera intestinalis</name>
    <dbReference type="NCBI Taxonomy" id="2606635"/>
    <lineage>
        <taxon>Bacteria</taxon>
        <taxon>Bacillati</taxon>
        <taxon>Bacillota</taxon>
        <taxon>Clostridia</taxon>
        <taxon>Lachnospirales</taxon>
        <taxon>Lachnospiraceae</taxon>
        <taxon>Waltera</taxon>
    </lineage>
</organism>
<comment type="caution">
    <text evidence="3">The sequence shown here is derived from an EMBL/GenBank/DDBJ whole genome shotgun (WGS) entry which is preliminary data.</text>
</comment>
<dbReference type="InterPro" id="IPR022627">
    <property type="entry name" value="DUF3502"/>
</dbReference>
<feature type="domain" description="DUF3502" evidence="2">
    <location>
        <begin position="439"/>
        <end position="507"/>
    </location>
</feature>
<reference evidence="3 4" key="1">
    <citation type="submission" date="2019-08" db="EMBL/GenBank/DDBJ databases">
        <title>In-depth cultivation of the pig gut microbiome towards novel bacterial diversity and tailored functional studies.</title>
        <authorList>
            <person name="Wylensek D."/>
            <person name="Hitch T.C.A."/>
            <person name="Clavel T."/>
        </authorList>
    </citation>
    <scope>NUCLEOTIDE SEQUENCE [LARGE SCALE GENOMIC DNA]</scope>
    <source>
        <strain evidence="3 4">WCA3-601-WT-6H</strain>
    </source>
</reference>
<feature type="chain" id="PRO_5038382934" evidence="1">
    <location>
        <begin position="22"/>
        <end position="510"/>
    </location>
</feature>
<dbReference type="InterPro" id="IPR050490">
    <property type="entry name" value="Bact_solute-bd_prot1"/>
</dbReference>
<dbReference type="Pfam" id="PF12010">
    <property type="entry name" value="DUF3502"/>
    <property type="match status" value="1"/>
</dbReference>
<dbReference type="RefSeq" id="WP_154497480.1">
    <property type="nucleotide sequence ID" value="NZ_VUMU01000016.1"/>
</dbReference>
<keyword evidence="4" id="KW-1185">Reference proteome</keyword>
<dbReference type="PANTHER" id="PTHR43649">
    <property type="entry name" value="ARABINOSE-BINDING PROTEIN-RELATED"/>
    <property type="match status" value="1"/>
</dbReference>
<dbReference type="Pfam" id="PF01547">
    <property type="entry name" value="SBP_bac_1"/>
    <property type="match status" value="1"/>
</dbReference>
<sequence>MKIKKLLATGLATAMAVTTLAGCGSTADNNASQSAGTDNVAGSTQAAASNDDVTTITIYAFNNSTTEAAEKVAAAVSEITEPAIGVKVNLLTGVNSEQLNLALASGEDLDLFFAMPWQVSMSTMATTNQIIALDDLLAEYAPDVLSGISEDDWRCSTVSGSIYGVPMNKDKAQGRGFEMVKSIADELGIDYSTPWTYEDLDANLRKVKEAYPDMYPLVPNTGTMIYPAWACDVLSDDLGVLENALSDSTQVVNFYDTDSFKEYCKWVYQWAQEGLMMPDAVNTTEGYQEFFNSGVGFGTFTSFKAGFEAEETRKCGKDIVVVQMENGAPHSTTSMVNASWCIANNSKNPEKAMQMLNLMYTNPEVSNLLVNGIEGDNWVFADESKGVITYPEGVDSSNTSYSSVGWAWPNEQITYVWEGDDPDVWEQLGEFNKNAQPSPAKGFVWDNSEVLNEVTACNNVVEKYRAGLLTGCLDPETAIPQMNQELDAAGINTIIEAKQAQLDAWLAEQN</sequence>
<keyword evidence="1" id="KW-0732">Signal</keyword>
<dbReference type="EMBL" id="VUMU01000016">
    <property type="protein sequence ID" value="MST58894.1"/>
    <property type="molecule type" value="Genomic_DNA"/>
</dbReference>
<evidence type="ECO:0000256" key="1">
    <source>
        <dbReference type="SAM" id="SignalP"/>
    </source>
</evidence>
<dbReference type="SUPFAM" id="SSF53850">
    <property type="entry name" value="Periplasmic binding protein-like II"/>
    <property type="match status" value="1"/>
</dbReference>
<gene>
    <name evidence="3" type="ORF">FYJ59_11705</name>
</gene>
<protein>
    <submittedName>
        <fullName evidence="3">ABC transporter substrate-binding protein</fullName>
    </submittedName>
</protein>
<evidence type="ECO:0000313" key="4">
    <source>
        <dbReference type="Proteomes" id="UP000476055"/>
    </source>
</evidence>
<dbReference type="PROSITE" id="PS51257">
    <property type="entry name" value="PROKAR_LIPOPROTEIN"/>
    <property type="match status" value="1"/>
</dbReference>